<accession>A0A9Q1GRW7</accession>
<dbReference type="OrthoDB" id="1109808at2759"/>
<evidence type="ECO:0000256" key="1">
    <source>
        <dbReference type="SAM" id="MobiDB-lite"/>
    </source>
</evidence>
<dbReference type="Proteomes" id="UP001153076">
    <property type="component" value="Unassembled WGS sequence"/>
</dbReference>
<sequence>MAMKILHAKSKGETIDLGECDTDEMSALDKEEAKRWKGKVVPPVKNEFQKIARKTWQCDIVPNGYMAFDVIDHEDTNYNVDLNKAMRSSCLNSSGLCLIPTFKRGPTAKQRKRGPEELRKLPKRSRTVRCKNCGGLYHNSATYQGQGSRSSKIIRKRNPLSDCNTEGKRSGGRPRKQVLQLSICEQSSS</sequence>
<protein>
    <submittedName>
        <fullName evidence="2">Uncharacterized protein</fullName>
    </submittedName>
</protein>
<gene>
    <name evidence="2" type="ORF">Cgig2_020748</name>
</gene>
<proteinExistence type="predicted"/>
<dbReference type="AlphaFoldDB" id="A0A9Q1GRW7"/>
<comment type="caution">
    <text evidence="2">The sequence shown here is derived from an EMBL/GenBank/DDBJ whole genome shotgun (WGS) entry which is preliminary data.</text>
</comment>
<reference evidence="2" key="1">
    <citation type="submission" date="2022-04" db="EMBL/GenBank/DDBJ databases">
        <title>Carnegiea gigantea Genome sequencing and assembly v2.</title>
        <authorList>
            <person name="Copetti D."/>
            <person name="Sanderson M.J."/>
            <person name="Burquez A."/>
            <person name="Wojciechowski M.F."/>
        </authorList>
    </citation>
    <scope>NUCLEOTIDE SEQUENCE</scope>
    <source>
        <strain evidence="2">SGP5-SGP5p</strain>
        <tissue evidence="2">Aerial part</tissue>
    </source>
</reference>
<evidence type="ECO:0000313" key="2">
    <source>
        <dbReference type="EMBL" id="KAJ8424317.1"/>
    </source>
</evidence>
<evidence type="ECO:0000313" key="3">
    <source>
        <dbReference type="Proteomes" id="UP001153076"/>
    </source>
</evidence>
<keyword evidence="3" id="KW-1185">Reference proteome</keyword>
<dbReference type="EMBL" id="JAKOGI010001712">
    <property type="protein sequence ID" value="KAJ8424317.1"/>
    <property type="molecule type" value="Genomic_DNA"/>
</dbReference>
<feature type="region of interest" description="Disordered" evidence="1">
    <location>
        <begin position="143"/>
        <end position="176"/>
    </location>
</feature>
<name>A0A9Q1GRW7_9CARY</name>
<organism evidence="2 3">
    <name type="scientific">Carnegiea gigantea</name>
    <dbReference type="NCBI Taxonomy" id="171969"/>
    <lineage>
        <taxon>Eukaryota</taxon>
        <taxon>Viridiplantae</taxon>
        <taxon>Streptophyta</taxon>
        <taxon>Embryophyta</taxon>
        <taxon>Tracheophyta</taxon>
        <taxon>Spermatophyta</taxon>
        <taxon>Magnoliopsida</taxon>
        <taxon>eudicotyledons</taxon>
        <taxon>Gunneridae</taxon>
        <taxon>Pentapetalae</taxon>
        <taxon>Caryophyllales</taxon>
        <taxon>Cactineae</taxon>
        <taxon>Cactaceae</taxon>
        <taxon>Cactoideae</taxon>
        <taxon>Echinocereeae</taxon>
        <taxon>Carnegiea</taxon>
    </lineage>
</organism>